<keyword evidence="1" id="KW-0812">Transmembrane</keyword>
<evidence type="ECO:0000259" key="2">
    <source>
        <dbReference type="Pfam" id="PF20522"/>
    </source>
</evidence>
<feature type="transmembrane region" description="Helical" evidence="1">
    <location>
        <begin position="44"/>
        <end position="64"/>
    </location>
</feature>
<evidence type="ECO:0000256" key="1">
    <source>
        <dbReference type="SAM" id="Phobius"/>
    </source>
</evidence>
<protein>
    <recommendedName>
        <fullName evidence="2">DUF6737 domain-containing protein</fullName>
    </recommendedName>
</protein>
<organism evidence="3 4">
    <name type="scientific">Roseofilum casamattae BLCC-M143</name>
    <dbReference type="NCBI Taxonomy" id="3022442"/>
    <lineage>
        <taxon>Bacteria</taxon>
        <taxon>Bacillati</taxon>
        <taxon>Cyanobacteriota</taxon>
        <taxon>Cyanophyceae</taxon>
        <taxon>Desertifilales</taxon>
        <taxon>Desertifilaceae</taxon>
        <taxon>Roseofilum</taxon>
        <taxon>Roseofilum casamattae</taxon>
    </lineage>
</organism>
<dbReference type="PANTHER" id="PTHR36046:SF1">
    <property type="entry name" value="DUF6737 DOMAIN-CONTAINING PROTEIN"/>
    <property type="match status" value="1"/>
</dbReference>
<feature type="transmembrane region" description="Helical" evidence="1">
    <location>
        <begin position="20"/>
        <end position="38"/>
    </location>
</feature>
<dbReference type="InterPro" id="IPR046625">
    <property type="entry name" value="DUF6737"/>
</dbReference>
<accession>A0ABT7BYB1</accession>
<feature type="domain" description="DUF6737" evidence="2">
    <location>
        <begin position="11"/>
        <end position="67"/>
    </location>
</feature>
<dbReference type="Proteomes" id="UP001232992">
    <property type="component" value="Unassembled WGS sequence"/>
</dbReference>
<dbReference type="EMBL" id="JAQOSQ010000013">
    <property type="protein sequence ID" value="MDJ1184188.1"/>
    <property type="molecule type" value="Genomic_DNA"/>
</dbReference>
<proteinExistence type="predicted"/>
<sequence length="82" mass="9549">MSQPPASKPANVWRYKPWWCQPWSIVLTGITLIALSWLLLHLWWFTAIASLPILVWMSYFTLIWPKLMAESGLLPNESPKPE</sequence>
<evidence type="ECO:0000313" key="3">
    <source>
        <dbReference type="EMBL" id="MDJ1184188.1"/>
    </source>
</evidence>
<keyword evidence="4" id="KW-1185">Reference proteome</keyword>
<comment type="caution">
    <text evidence="3">The sequence shown here is derived from an EMBL/GenBank/DDBJ whole genome shotgun (WGS) entry which is preliminary data.</text>
</comment>
<gene>
    <name evidence="3" type="ORF">PMH09_13435</name>
</gene>
<name>A0ABT7BYB1_9CYAN</name>
<evidence type="ECO:0000313" key="4">
    <source>
        <dbReference type="Proteomes" id="UP001232992"/>
    </source>
</evidence>
<keyword evidence="1" id="KW-1133">Transmembrane helix</keyword>
<dbReference type="Pfam" id="PF20522">
    <property type="entry name" value="DUF6737"/>
    <property type="match status" value="1"/>
</dbReference>
<dbReference type="PANTHER" id="PTHR36046">
    <property type="entry name" value="PROTEIN, PUTATIVE-RELATED"/>
    <property type="match status" value="1"/>
</dbReference>
<dbReference type="RefSeq" id="WP_283758842.1">
    <property type="nucleotide sequence ID" value="NZ_JAQOSQ010000013.1"/>
</dbReference>
<reference evidence="3 4" key="1">
    <citation type="submission" date="2023-01" db="EMBL/GenBank/DDBJ databases">
        <title>Novel diversity within Roseofilum (Cyanobacteria; Desertifilaceae) from marine benthic mats with descriptions of four novel species.</title>
        <authorList>
            <person name="Wang Y."/>
            <person name="Berthold D.E."/>
            <person name="Hu J."/>
            <person name="Lefler F.W."/>
            <person name="Laughinghouse H.D. IV."/>
        </authorList>
    </citation>
    <scope>NUCLEOTIDE SEQUENCE [LARGE SCALE GENOMIC DNA]</scope>
    <source>
        <strain evidence="3 4">BLCC-M143</strain>
    </source>
</reference>
<keyword evidence="1" id="KW-0472">Membrane</keyword>